<dbReference type="Pfam" id="PF02805">
    <property type="entry name" value="Ada_Zn_binding"/>
    <property type="match status" value="1"/>
</dbReference>
<dbReference type="Proteomes" id="UP000220133">
    <property type="component" value="Chromosome"/>
</dbReference>
<dbReference type="GO" id="GO:0003677">
    <property type="term" value="F:DNA binding"/>
    <property type="evidence" value="ECO:0007669"/>
    <property type="project" value="InterPro"/>
</dbReference>
<dbReference type="Gene3D" id="3.40.10.10">
    <property type="entry name" value="DNA Methylphosphotriester Repair Domain"/>
    <property type="match status" value="1"/>
</dbReference>
<evidence type="ECO:0000259" key="2">
    <source>
        <dbReference type="Pfam" id="PF02805"/>
    </source>
</evidence>
<name>A0A291QQ97_9BACT</name>
<reference evidence="3 4" key="1">
    <citation type="submission" date="2017-10" db="EMBL/GenBank/DDBJ databases">
        <title>Paenichitinophaga pekingensis gen. nov., sp. nov., isolated from activated sludge.</title>
        <authorList>
            <person name="Jin D."/>
            <person name="Kong X."/>
            <person name="Deng Y."/>
            <person name="Bai Z."/>
        </authorList>
    </citation>
    <scope>NUCLEOTIDE SEQUENCE [LARGE SCALE GENOMIC DNA]</scope>
    <source>
        <strain evidence="3 4">13</strain>
    </source>
</reference>
<evidence type="ECO:0000256" key="1">
    <source>
        <dbReference type="ARBA" id="ARBA00023159"/>
    </source>
</evidence>
<dbReference type="GO" id="GO:0008168">
    <property type="term" value="F:methyltransferase activity"/>
    <property type="evidence" value="ECO:0007669"/>
    <property type="project" value="InterPro"/>
</dbReference>
<accession>A0A291QQ97</accession>
<dbReference type="GO" id="GO:0006281">
    <property type="term" value="P:DNA repair"/>
    <property type="evidence" value="ECO:0007669"/>
    <property type="project" value="InterPro"/>
</dbReference>
<protein>
    <submittedName>
        <fullName evidence="3">Metal-binding protein</fullName>
    </submittedName>
</protein>
<dbReference type="KEGG" id="cbae:COR50_02525"/>
<dbReference type="OrthoDB" id="894286at2"/>
<dbReference type="InterPro" id="IPR035451">
    <property type="entry name" value="Ada-like_dom_sf"/>
</dbReference>
<keyword evidence="1" id="KW-0010">Activator</keyword>
<sequence length="87" mass="10204">MLLHSELGGTRYERAKCLWKLTVDGKIKYAGNKALKIYGSLQCKSGRRMKMTNRVFFADQEEARNAGYRPCGHCMKKDYQQWKLLQR</sequence>
<organism evidence="3 4">
    <name type="scientific">Chitinophaga caeni</name>
    <dbReference type="NCBI Taxonomy" id="2029983"/>
    <lineage>
        <taxon>Bacteria</taxon>
        <taxon>Pseudomonadati</taxon>
        <taxon>Bacteroidota</taxon>
        <taxon>Chitinophagia</taxon>
        <taxon>Chitinophagales</taxon>
        <taxon>Chitinophagaceae</taxon>
        <taxon>Chitinophaga</taxon>
    </lineage>
</organism>
<dbReference type="EMBL" id="CP023777">
    <property type="protein sequence ID" value="ATL46130.1"/>
    <property type="molecule type" value="Genomic_DNA"/>
</dbReference>
<dbReference type="GO" id="GO:0008270">
    <property type="term" value="F:zinc ion binding"/>
    <property type="evidence" value="ECO:0007669"/>
    <property type="project" value="InterPro"/>
</dbReference>
<evidence type="ECO:0000313" key="3">
    <source>
        <dbReference type="EMBL" id="ATL46130.1"/>
    </source>
</evidence>
<keyword evidence="4" id="KW-1185">Reference proteome</keyword>
<evidence type="ECO:0000313" key="4">
    <source>
        <dbReference type="Proteomes" id="UP000220133"/>
    </source>
</evidence>
<dbReference type="RefSeq" id="WP_098192519.1">
    <property type="nucleotide sequence ID" value="NZ_CP023777.1"/>
</dbReference>
<feature type="domain" description="Ada DNA repair metal-binding" evidence="2">
    <location>
        <begin position="29"/>
        <end position="74"/>
    </location>
</feature>
<dbReference type="AlphaFoldDB" id="A0A291QQ97"/>
<dbReference type="SUPFAM" id="SSF57884">
    <property type="entry name" value="Ada DNA repair protein, N-terminal domain (N-Ada 10)"/>
    <property type="match status" value="1"/>
</dbReference>
<dbReference type="GO" id="GO:0006355">
    <property type="term" value="P:regulation of DNA-templated transcription"/>
    <property type="evidence" value="ECO:0007669"/>
    <property type="project" value="InterPro"/>
</dbReference>
<dbReference type="InterPro" id="IPR004026">
    <property type="entry name" value="Ada_DNA_repair_Zn-bd"/>
</dbReference>
<proteinExistence type="predicted"/>
<gene>
    <name evidence="3" type="ORF">COR50_02525</name>
</gene>